<evidence type="ECO:0000313" key="1">
    <source>
        <dbReference type="EMBL" id="AIW81367.1"/>
    </source>
</evidence>
<name>A0A0K0LBI9_9BACT</name>
<protein>
    <submittedName>
        <fullName evidence="1">Uncharacterized protein</fullName>
    </submittedName>
</protein>
<proteinExistence type="predicted"/>
<dbReference type="EMBL" id="KM669724">
    <property type="protein sequence ID" value="AIW81367.1"/>
    <property type="molecule type" value="Genomic_DNA"/>
</dbReference>
<accession>A0A0K0LBI9</accession>
<organism evidence="1">
    <name type="scientific">uncultured bacterium TB306_p</name>
    <dbReference type="NCBI Taxonomy" id="1552137"/>
    <lineage>
        <taxon>Bacteria</taxon>
        <taxon>environmental samples</taxon>
    </lineage>
</organism>
<dbReference type="AlphaFoldDB" id="A0A0K0LBI9"/>
<sequence length="86" mass="10069">MGRFFPMTARLRCQTGNHRCIRTRLSQLPPLTHSGAEPLGSSPKRRQSRGALCNIFGDIAQNNIIFKFKYFYYFCIQMKTIQYVLY</sequence>
<reference evidence="1" key="1">
    <citation type="submission" date="2014-09" db="EMBL/GenBank/DDBJ databases">
        <authorList>
            <person name="Magalhaes I.L.F."/>
            <person name="Oliveira U."/>
            <person name="Santos F.R."/>
            <person name="Vidigal T.H.D.A."/>
            <person name="Brescovit A.D."/>
            <person name="Santos A.J."/>
        </authorList>
    </citation>
    <scope>NUCLEOTIDE SEQUENCE</scope>
</reference>